<reference evidence="2 3" key="1">
    <citation type="submission" date="2018-10" db="EMBL/GenBank/DDBJ databases">
        <title>Sequencing the genomes of 1000 actinobacteria strains.</title>
        <authorList>
            <person name="Klenk H.-P."/>
        </authorList>
    </citation>
    <scope>NUCLEOTIDE SEQUENCE [LARGE SCALE GENOMIC DNA]</scope>
    <source>
        <strain evidence="2 3">DSM 17894</strain>
    </source>
</reference>
<organism evidence="2 3">
    <name type="scientific">Frondihabitans australicus</name>
    <dbReference type="NCBI Taxonomy" id="386892"/>
    <lineage>
        <taxon>Bacteria</taxon>
        <taxon>Bacillati</taxon>
        <taxon>Actinomycetota</taxon>
        <taxon>Actinomycetes</taxon>
        <taxon>Micrococcales</taxon>
        <taxon>Microbacteriaceae</taxon>
        <taxon>Frondihabitans</taxon>
    </lineage>
</organism>
<sequence length="108" mass="12221">MMATNDEDQFPHIQHPTDYGADTLLDLLYDASRRLMHEYILRLPGDHGPEHPMLHALHAVKAEHAAVPLDDVAAWKRARDDFNRRAEKLRNERRAPPAGPTGQAGEPQ</sequence>
<evidence type="ECO:0000256" key="1">
    <source>
        <dbReference type="SAM" id="MobiDB-lite"/>
    </source>
</evidence>
<feature type="compositionally biased region" description="Basic and acidic residues" evidence="1">
    <location>
        <begin position="86"/>
        <end position="95"/>
    </location>
</feature>
<gene>
    <name evidence="2" type="ORF">C8E83_3477</name>
</gene>
<accession>A0A495ILK1</accession>
<name>A0A495ILK1_9MICO</name>
<keyword evidence="3" id="KW-1185">Reference proteome</keyword>
<feature type="region of interest" description="Disordered" evidence="1">
    <location>
        <begin position="86"/>
        <end position="108"/>
    </location>
</feature>
<protein>
    <submittedName>
        <fullName evidence="2">Uncharacterized protein</fullName>
    </submittedName>
</protein>
<comment type="caution">
    <text evidence="2">The sequence shown here is derived from an EMBL/GenBank/DDBJ whole genome shotgun (WGS) entry which is preliminary data.</text>
</comment>
<evidence type="ECO:0000313" key="3">
    <source>
        <dbReference type="Proteomes" id="UP000280008"/>
    </source>
</evidence>
<proteinExistence type="predicted"/>
<dbReference type="EMBL" id="RBKS01000001">
    <property type="protein sequence ID" value="RKR76308.1"/>
    <property type="molecule type" value="Genomic_DNA"/>
</dbReference>
<dbReference type="AlphaFoldDB" id="A0A495ILK1"/>
<evidence type="ECO:0000313" key="2">
    <source>
        <dbReference type="EMBL" id="RKR76308.1"/>
    </source>
</evidence>
<dbReference type="Proteomes" id="UP000280008">
    <property type="component" value="Unassembled WGS sequence"/>
</dbReference>